<dbReference type="AlphaFoldDB" id="A0A1I1ERW7"/>
<evidence type="ECO:0000256" key="4">
    <source>
        <dbReference type="ARBA" id="ARBA00022475"/>
    </source>
</evidence>
<keyword evidence="4 8" id="KW-1003">Cell membrane</keyword>
<dbReference type="STRING" id="753702.SAMN04488102_101250"/>
<keyword evidence="3 8" id="KW-0813">Transport</keyword>
<sequence>MSNSKTKKLVGIAVLASLAWVISMLAFPVLPGSPFLKVDFSDLAVLFGMYVYGPAAGITIAFIRSLLSYAQKGGEMGFPIGDTAAFIASVSFTLPIYMILVKYGSSLKNKIAGIFSSTLSLTVMMSVLNWLVIAPAYMAVMGFDVGPMRTYLLLAVVPFNLIKGVLVGLVFYVAFSKMKPWLDKTKKKFKKKRAPGMVANETR</sequence>
<keyword evidence="11" id="KW-1185">Reference proteome</keyword>
<feature type="transmembrane region" description="Helical" evidence="9">
    <location>
        <begin position="83"/>
        <end position="101"/>
    </location>
</feature>
<evidence type="ECO:0000313" key="11">
    <source>
        <dbReference type="Proteomes" id="UP000199612"/>
    </source>
</evidence>
<keyword evidence="5 9" id="KW-0812">Transmembrane</keyword>
<dbReference type="RefSeq" id="WP_425426025.1">
    <property type="nucleotide sequence ID" value="NZ_FOLT01000001.1"/>
</dbReference>
<evidence type="ECO:0000256" key="7">
    <source>
        <dbReference type="ARBA" id="ARBA00023136"/>
    </source>
</evidence>
<dbReference type="PANTHER" id="PTHR38438:SF1">
    <property type="entry name" value="RIBOFLAVIN TRANSPORTER RIBU"/>
    <property type="match status" value="1"/>
</dbReference>
<comment type="function">
    <text evidence="8">Probably a riboflavin-binding protein that interacts with the energy-coupling factor (ECF) ABC-transporter complex.</text>
</comment>
<dbReference type="GO" id="GO:0032217">
    <property type="term" value="F:riboflavin transmembrane transporter activity"/>
    <property type="evidence" value="ECO:0007669"/>
    <property type="project" value="UniProtKB-UniRule"/>
</dbReference>
<comment type="subcellular location">
    <subcellularLocation>
        <location evidence="1">Cell membrane</location>
        <topology evidence="1">Multi-pass membrane protein</topology>
    </subcellularLocation>
</comment>
<comment type="similarity">
    <text evidence="2 8">Belongs to the prokaryotic riboflavin transporter (P-RFT) (TC 2.A.87) family.</text>
</comment>
<dbReference type="GO" id="GO:0005886">
    <property type="term" value="C:plasma membrane"/>
    <property type="evidence" value="ECO:0007669"/>
    <property type="project" value="UniProtKB-SubCell"/>
</dbReference>
<evidence type="ECO:0000256" key="2">
    <source>
        <dbReference type="ARBA" id="ARBA00005540"/>
    </source>
</evidence>
<dbReference type="Gene3D" id="1.10.1760.20">
    <property type="match status" value="1"/>
</dbReference>
<name>A0A1I1ERW7_9LACT</name>
<evidence type="ECO:0000256" key="3">
    <source>
        <dbReference type="ARBA" id="ARBA00022448"/>
    </source>
</evidence>
<accession>A0A1I1ERW7</accession>
<dbReference type="InterPro" id="IPR024529">
    <property type="entry name" value="ECF_trnsprt_substrate-spec"/>
</dbReference>
<dbReference type="PANTHER" id="PTHR38438">
    <property type="entry name" value="RIBOFLAVIN TRANSPORTER RIBU"/>
    <property type="match status" value="1"/>
</dbReference>
<feature type="transmembrane region" description="Helical" evidence="9">
    <location>
        <begin position="113"/>
        <end position="139"/>
    </location>
</feature>
<dbReference type="PIRSF" id="PIRSF037778">
    <property type="entry name" value="UCP037778_transp_RibU"/>
    <property type="match status" value="1"/>
</dbReference>
<dbReference type="EMBL" id="FOLT01000001">
    <property type="protein sequence ID" value="SFB88248.1"/>
    <property type="molecule type" value="Genomic_DNA"/>
</dbReference>
<gene>
    <name evidence="10" type="ORF">SAMN04488102_101250</name>
</gene>
<feature type="transmembrane region" description="Helical" evidence="9">
    <location>
        <begin position="43"/>
        <end position="63"/>
    </location>
</feature>
<protein>
    <recommendedName>
        <fullName evidence="8">Riboflavin transporter</fullName>
    </recommendedName>
</protein>
<feature type="transmembrane region" description="Helical" evidence="9">
    <location>
        <begin position="12"/>
        <end position="31"/>
    </location>
</feature>
<evidence type="ECO:0000313" key="10">
    <source>
        <dbReference type="EMBL" id="SFB88248.1"/>
    </source>
</evidence>
<dbReference type="InterPro" id="IPR025720">
    <property type="entry name" value="RibU"/>
</dbReference>
<evidence type="ECO:0000256" key="6">
    <source>
        <dbReference type="ARBA" id="ARBA00022989"/>
    </source>
</evidence>
<proteinExistence type="inferred from homology"/>
<evidence type="ECO:0000256" key="8">
    <source>
        <dbReference type="PIRNR" id="PIRNR037778"/>
    </source>
</evidence>
<keyword evidence="6 9" id="KW-1133">Transmembrane helix</keyword>
<reference evidence="11" key="1">
    <citation type="submission" date="2016-10" db="EMBL/GenBank/DDBJ databases">
        <authorList>
            <person name="Varghese N."/>
            <person name="Submissions S."/>
        </authorList>
    </citation>
    <scope>NUCLEOTIDE SEQUENCE [LARGE SCALE GENOMIC DNA]</scope>
    <source>
        <strain evidence="11">DSM 23664</strain>
    </source>
</reference>
<keyword evidence="7 8" id="KW-0472">Membrane</keyword>
<evidence type="ECO:0000256" key="9">
    <source>
        <dbReference type="SAM" id="Phobius"/>
    </source>
</evidence>
<dbReference type="Pfam" id="PF12822">
    <property type="entry name" value="ECF_trnsprt"/>
    <property type="match status" value="1"/>
</dbReference>
<dbReference type="Proteomes" id="UP000199612">
    <property type="component" value="Unassembled WGS sequence"/>
</dbReference>
<feature type="transmembrane region" description="Helical" evidence="9">
    <location>
        <begin position="151"/>
        <end position="175"/>
    </location>
</feature>
<evidence type="ECO:0000256" key="1">
    <source>
        <dbReference type="ARBA" id="ARBA00004651"/>
    </source>
</evidence>
<evidence type="ECO:0000256" key="5">
    <source>
        <dbReference type="ARBA" id="ARBA00022692"/>
    </source>
</evidence>
<organism evidence="10 11">
    <name type="scientific">Alkalibacterium subtropicum</name>
    <dbReference type="NCBI Taxonomy" id="753702"/>
    <lineage>
        <taxon>Bacteria</taxon>
        <taxon>Bacillati</taxon>
        <taxon>Bacillota</taxon>
        <taxon>Bacilli</taxon>
        <taxon>Lactobacillales</taxon>
        <taxon>Carnobacteriaceae</taxon>
        <taxon>Alkalibacterium</taxon>
    </lineage>
</organism>